<dbReference type="Proteomes" id="UP000292957">
    <property type="component" value="Unassembled WGS sequence"/>
</dbReference>
<dbReference type="AlphaFoldDB" id="A0A4Q9MIV0"/>
<dbReference type="EMBL" id="ML143432">
    <property type="protein sequence ID" value="TBU27460.1"/>
    <property type="molecule type" value="Genomic_DNA"/>
</dbReference>
<accession>A0A4Q9MIV0</accession>
<name>A0A4Q9MIV0_9APHY</name>
<proteinExistence type="predicted"/>
<reference evidence="1" key="1">
    <citation type="submission" date="2019-01" db="EMBL/GenBank/DDBJ databases">
        <title>Draft genome sequences of three monokaryotic isolates of the white-rot basidiomycete fungus Dichomitus squalens.</title>
        <authorList>
            <consortium name="DOE Joint Genome Institute"/>
            <person name="Lopez S.C."/>
            <person name="Andreopoulos B."/>
            <person name="Pangilinan J."/>
            <person name="Lipzen A."/>
            <person name="Riley R."/>
            <person name="Ahrendt S."/>
            <person name="Ng V."/>
            <person name="Barry K."/>
            <person name="Daum C."/>
            <person name="Grigoriev I.V."/>
            <person name="Hilden K.S."/>
            <person name="Makela M.R."/>
            <person name="de Vries R.P."/>
        </authorList>
    </citation>
    <scope>NUCLEOTIDE SEQUENCE [LARGE SCALE GENOMIC DNA]</scope>
    <source>
        <strain evidence="1">OM18370.1</strain>
    </source>
</reference>
<gene>
    <name evidence="1" type="ORF">BD311DRAFT_665279</name>
</gene>
<feature type="non-terminal residue" evidence="1">
    <location>
        <position position="1"/>
    </location>
</feature>
<protein>
    <submittedName>
        <fullName evidence="1">Uncharacterized protein</fullName>
    </submittedName>
</protein>
<organism evidence="1">
    <name type="scientific">Dichomitus squalens</name>
    <dbReference type="NCBI Taxonomy" id="114155"/>
    <lineage>
        <taxon>Eukaryota</taxon>
        <taxon>Fungi</taxon>
        <taxon>Dikarya</taxon>
        <taxon>Basidiomycota</taxon>
        <taxon>Agaricomycotina</taxon>
        <taxon>Agaricomycetes</taxon>
        <taxon>Polyporales</taxon>
        <taxon>Polyporaceae</taxon>
        <taxon>Dichomitus</taxon>
    </lineage>
</organism>
<evidence type="ECO:0000313" key="1">
    <source>
        <dbReference type="EMBL" id="TBU27460.1"/>
    </source>
</evidence>
<sequence length="96" mass="10472">TAGNQLFSILEKAVRRGRNSSPFLAIIGQLFAPLQRLLPENFPMTSGVAETMPVANTFRPSISGRAVYRYGDFLPILYIIGSLRPYITGGNALDGK</sequence>